<gene>
    <name evidence="1" type="ORF">ACCAA_1220008</name>
</gene>
<evidence type="ECO:0000313" key="1">
    <source>
        <dbReference type="EMBL" id="SBT03957.1"/>
    </source>
</evidence>
<dbReference type="AlphaFoldDB" id="A0A1A8XHW4"/>
<accession>A0A1A8XHW4</accession>
<dbReference type="EMBL" id="FLQX01000027">
    <property type="protein sequence ID" value="SBT03957.1"/>
    <property type="molecule type" value="Genomic_DNA"/>
</dbReference>
<dbReference type="RefSeq" id="WP_186405752.1">
    <property type="nucleotide sequence ID" value="NZ_FLQX01000027.1"/>
</dbReference>
<keyword evidence="2" id="KW-1185">Reference proteome</keyword>
<reference evidence="1 2" key="1">
    <citation type="submission" date="2016-06" db="EMBL/GenBank/DDBJ databases">
        <authorList>
            <person name="Kjaerup R.B."/>
            <person name="Dalgaard T.S."/>
            <person name="Juul-Madsen H.R."/>
        </authorList>
    </citation>
    <scope>NUCLEOTIDE SEQUENCE [LARGE SCALE GENOMIC DNA]</scope>
    <source>
        <strain evidence="1">3</strain>
    </source>
</reference>
<protein>
    <submittedName>
        <fullName evidence="1">Uncharacterized protein</fullName>
    </submittedName>
</protein>
<proteinExistence type="predicted"/>
<organism evidence="1 2">
    <name type="scientific">Candidatus Accumulibacter aalborgensis</name>
    <dbReference type="NCBI Taxonomy" id="1860102"/>
    <lineage>
        <taxon>Bacteria</taxon>
        <taxon>Pseudomonadati</taxon>
        <taxon>Pseudomonadota</taxon>
        <taxon>Betaproteobacteria</taxon>
        <taxon>Candidatus Accumulibacter</taxon>
    </lineage>
</organism>
<name>A0A1A8XHW4_9PROT</name>
<evidence type="ECO:0000313" key="2">
    <source>
        <dbReference type="Proteomes" id="UP000199169"/>
    </source>
</evidence>
<sequence>MTVVHLEFLVEEPSMEAFLRTLLPRLPPDDRGFEVHPFQGKSNLLGKLQARLRG</sequence>
<dbReference type="Proteomes" id="UP000199169">
    <property type="component" value="Unassembled WGS sequence"/>
</dbReference>
<dbReference type="STRING" id="1860102.ACCAA_1220008"/>